<name>A0A5J4YTL8_PORPP</name>
<evidence type="ECO:0000256" key="1">
    <source>
        <dbReference type="ARBA" id="ARBA00022723"/>
    </source>
</evidence>
<keyword evidence="3 4" id="KW-0904">Protein phosphatase</keyword>
<dbReference type="InterPro" id="IPR015655">
    <property type="entry name" value="PP2C"/>
</dbReference>
<feature type="region of interest" description="Disordered" evidence="5">
    <location>
        <begin position="210"/>
        <end position="230"/>
    </location>
</feature>
<dbReference type="Gene3D" id="3.60.40.10">
    <property type="entry name" value="PPM-type phosphatase domain"/>
    <property type="match status" value="1"/>
</dbReference>
<dbReference type="OrthoDB" id="10264738at2759"/>
<dbReference type="SUPFAM" id="SSF81606">
    <property type="entry name" value="PP2C-like"/>
    <property type="match status" value="1"/>
</dbReference>
<feature type="region of interest" description="Disordered" evidence="5">
    <location>
        <begin position="567"/>
        <end position="600"/>
    </location>
</feature>
<evidence type="ECO:0000256" key="2">
    <source>
        <dbReference type="ARBA" id="ARBA00022801"/>
    </source>
</evidence>
<feature type="region of interest" description="Disordered" evidence="5">
    <location>
        <begin position="1"/>
        <end position="30"/>
    </location>
</feature>
<evidence type="ECO:0000259" key="6">
    <source>
        <dbReference type="PROSITE" id="PS51746"/>
    </source>
</evidence>
<feature type="region of interest" description="Disordered" evidence="5">
    <location>
        <begin position="78"/>
        <end position="147"/>
    </location>
</feature>
<protein>
    <recommendedName>
        <fullName evidence="6">PPM-type phosphatase domain-containing protein</fullName>
    </recommendedName>
</protein>
<comment type="similarity">
    <text evidence="4">Belongs to the PP2C family.</text>
</comment>
<evidence type="ECO:0000313" key="8">
    <source>
        <dbReference type="Proteomes" id="UP000324585"/>
    </source>
</evidence>
<dbReference type="PROSITE" id="PS01032">
    <property type="entry name" value="PPM_1"/>
    <property type="match status" value="1"/>
</dbReference>
<reference evidence="8" key="1">
    <citation type="journal article" date="2019" name="Nat. Commun.">
        <title>Expansion of phycobilisome linker gene families in mesophilic red algae.</title>
        <authorList>
            <person name="Lee J."/>
            <person name="Kim D."/>
            <person name="Bhattacharya D."/>
            <person name="Yoon H.S."/>
        </authorList>
    </citation>
    <scope>NUCLEOTIDE SEQUENCE [LARGE SCALE GENOMIC DNA]</scope>
    <source>
        <strain evidence="8">CCMP 1328</strain>
    </source>
</reference>
<dbReference type="InterPro" id="IPR036457">
    <property type="entry name" value="PPM-type-like_dom_sf"/>
</dbReference>
<feature type="compositionally biased region" description="Basic residues" evidence="5">
    <location>
        <begin position="112"/>
        <end position="122"/>
    </location>
</feature>
<dbReference type="PROSITE" id="PS51746">
    <property type="entry name" value="PPM_2"/>
    <property type="match status" value="1"/>
</dbReference>
<proteinExistence type="inferred from homology"/>
<dbReference type="GO" id="GO:0004722">
    <property type="term" value="F:protein serine/threonine phosphatase activity"/>
    <property type="evidence" value="ECO:0007669"/>
    <property type="project" value="InterPro"/>
</dbReference>
<dbReference type="SMART" id="SM00332">
    <property type="entry name" value="PP2Cc"/>
    <property type="match status" value="1"/>
</dbReference>
<evidence type="ECO:0000256" key="3">
    <source>
        <dbReference type="ARBA" id="ARBA00022912"/>
    </source>
</evidence>
<keyword evidence="1" id="KW-0479">Metal-binding</keyword>
<dbReference type="Pfam" id="PF00481">
    <property type="entry name" value="PP2C"/>
    <property type="match status" value="1"/>
</dbReference>
<organism evidence="7 8">
    <name type="scientific">Porphyridium purpureum</name>
    <name type="common">Red alga</name>
    <name type="synonym">Porphyridium cruentum</name>
    <dbReference type="NCBI Taxonomy" id="35688"/>
    <lineage>
        <taxon>Eukaryota</taxon>
        <taxon>Rhodophyta</taxon>
        <taxon>Bangiophyceae</taxon>
        <taxon>Porphyridiales</taxon>
        <taxon>Porphyridiaceae</taxon>
        <taxon>Porphyridium</taxon>
    </lineage>
</organism>
<dbReference type="GO" id="GO:0046872">
    <property type="term" value="F:metal ion binding"/>
    <property type="evidence" value="ECO:0007669"/>
    <property type="project" value="UniProtKB-KW"/>
</dbReference>
<gene>
    <name evidence="7" type="ORF">FVE85_4157</name>
</gene>
<keyword evidence="2 4" id="KW-0378">Hydrolase</keyword>
<accession>A0A5J4YTL8</accession>
<feature type="compositionally biased region" description="Low complexity" evidence="5">
    <location>
        <begin position="135"/>
        <end position="147"/>
    </location>
</feature>
<comment type="caution">
    <text evidence="7">The sequence shown here is derived from an EMBL/GenBank/DDBJ whole genome shotgun (WGS) entry which is preliminary data.</text>
</comment>
<dbReference type="InterPro" id="IPR001932">
    <property type="entry name" value="PPM-type_phosphatase-like_dom"/>
</dbReference>
<feature type="compositionally biased region" description="Polar residues" evidence="5">
    <location>
        <begin position="13"/>
        <end position="22"/>
    </location>
</feature>
<sequence>MENTMYGRDAVMPTSSGPSSLSQRRRPPQLVVDEMSPVKGTLDGAVQPMAIDSCLTSRAAEANELECAHLLSRQQAQAQQQQLSQQHPSQPGIFSPARGMKPERLQAGPPSSHRRLFRKRNSLRLGAVDMHSTPSLGSSDGESGNSENTVLPFGHSLSVAAPFQLKRTVPEIESSGESNLYWVVRRRGSKRAVCEDTWSAVPDLDGHLDRQRQEQHQRHHQQRQQPEVMDIEYGSPRRKARPPSGLFAVFDGHGGQQVATAARDDLLQSIAAKSAFSNQDRDSTPAETQRAVVEAFLEFDARVCATNLQDLCGATASSVIFKNGRMFVAWVGDTRAVLGRSDGTALTLSKDHRATREDEIGRIEGLGGFVLMNRVDGVLSVSRAFGDSNLKSYVTAEPEVVDRYLEASDEFVLLASDGLWDFVSDEEAVRHVLAQKSSGAEAVSLESTCQSLVELAVSRGSSDDVTCMLILVNSFRVDVPPPCTHAPAAASVLTEMTVLKQPGISRPGNPVRRRSLGSTFAEALTPLQSSPMAGTRENSLNNSKRFGMASGIPSYDDGEWASLSSMSSFGVTDESAPSTIPKLLNVSWRPGDFSNPSQFR</sequence>
<dbReference type="AlphaFoldDB" id="A0A5J4YTL8"/>
<dbReference type="PANTHER" id="PTHR47992">
    <property type="entry name" value="PROTEIN PHOSPHATASE"/>
    <property type="match status" value="1"/>
</dbReference>
<evidence type="ECO:0000256" key="5">
    <source>
        <dbReference type="SAM" id="MobiDB-lite"/>
    </source>
</evidence>
<dbReference type="InterPro" id="IPR000222">
    <property type="entry name" value="PP2C_BS"/>
</dbReference>
<dbReference type="EMBL" id="VRMN01000005">
    <property type="protein sequence ID" value="KAA8494182.1"/>
    <property type="molecule type" value="Genomic_DNA"/>
</dbReference>
<evidence type="ECO:0000313" key="7">
    <source>
        <dbReference type="EMBL" id="KAA8494182.1"/>
    </source>
</evidence>
<feature type="compositionally biased region" description="Low complexity" evidence="5">
    <location>
        <begin position="78"/>
        <end position="91"/>
    </location>
</feature>
<evidence type="ECO:0000256" key="4">
    <source>
        <dbReference type="RuleBase" id="RU003465"/>
    </source>
</evidence>
<feature type="domain" description="PPM-type phosphatase" evidence="6">
    <location>
        <begin position="180"/>
        <end position="472"/>
    </location>
</feature>
<feature type="compositionally biased region" description="Polar residues" evidence="5">
    <location>
        <begin position="567"/>
        <end position="578"/>
    </location>
</feature>
<keyword evidence="8" id="KW-1185">Reference proteome</keyword>
<dbReference type="Proteomes" id="UP000324585">
    <property type="component" value="Unassembled WGS sequence"/>
</dbReference>
<dbReference type="CDD" id="cd00143">
    <property type="entry name" value="PP2Cc"/>
    <property type="match status" value="1"/>
</dbReference>